<gene>
    <name evidence="2" type="ORF">SAMN05444581_1019</name>
</gene>
<evidence type="ECO:0000313" key="2">
    <source>
        <dbReference type="EMBL" id="SFJ97241.1"/>
    </source>
</evidence>
<dbReference type="RefSeq" id="WP_175492440.1">
    <property type="nucleotide sequence ID" value="NZ_FOSN01000001.1"/>
</dbReference>
<evidence type="ECO:0000256" key="1">
    <source>
        <dbReference type="SAM" id="MobiDB-lite"/>
    </source>
</evidence>
<dbReference type="AlphaFoldDB" id="A0A1I3VSW1"/>
<keyword evidence="3" id="KW-1185">Reference proteome</keyword>
<reference evidence="2 3" key="1">
    <citation type="submission" date="2016-10" db="EMBL/GenBank/DDBJ databases">
        <authorList>
            <person name="de Groot N.N."/>
        </authorList>
    </citation>
    <scope>NUCLEOTIDE SEQUENCE [LARGE SCALE GENOMIC DNA]</scope>
    <source>
        <strain evidence="2 3">NE2</strain>
    </source>
</reference>
<dbReference type="EMBL" id="FOSN01000001">
    <property type="protein sequence ID" value="SFJ97241.1"/>
    <property type="molecule type" value="Genomic_DNA"/>
</dbReference>
<name>A0A1I3VSW1_9HYPH</name>
<organism evidence="2 3">
    <name type="scientific">Methylocapsa palsarum</name>
    <dbReference type="NCBI Taxonomy" id="1612308"/>
    <lineage>
        <taxon>Bacteria</taxon>
        <taxon>Pseudomonadati</taxon>
        <taxon>Pseudomonadota</taxon>
        <taxon>Alphaproteobacteria</taxon>
        <taxon>Hyphomicrobiales</taxon>
        <taxon>Beijerinckiaceae</taxon>
        <taxon>Methylocapsa</taxon>
    </lineage>
</organism>
<accession>A0A1I3VSW1</accession>
<evidence type="ECO:0000313" key="3">
    <source>
        <dbReference type="Proteomes" id="UP000198755"/>
    </source>
</evidence>
<feature type="compositionally biased region" description="Low complexity" evidence="1">
    <location>
        <begin position="44"/>
        <end position="55"/>
    </location>
</feature>
<feature type="region of interest" description="Disordered" evidence="1">
    <location>
        <begin position="36"/>
        <end position="55"/>
    </location>
</feature>
<protein>
    <submittedName>
        <fullName evidence="2">Uncharacterized protein</fullName>
    </submittedName>
</protein>
<sequence length="55" mass="5854">MRDLIALLLFAISGYFIFHARSEGPVQETTFELVPIPDSPAPDAPAGSPKGAIDI</sequence>
<proteinExistence type="predicted"/>
<dbReference type="Proteomes" id="UP000198755">
    <property type="component" value="Unassembled WGS sequence"/>
</dbReference>